<dbReference type="Proteomes" id="UP000078576">
    <property type="component" value="Unassembled WGS sequence"/>
</dbReference>
<dbReference type="STRING" id="694573.A0A194V1L9"/>
<proteinExistence type="predicted"/>
<accession>A0A194V1L9</accession>
<keyword evidence="2" id="KW-1185">Reference proteome</keyword>
<sequence length="162" mass="19226">MELEELQVSKNIREGLLSFQDYSVSKWFHHMETLIEKYEPPLSEEVGRDAQQNLFEALDEFTMFYQEGLRLEDIDAENWRRDAAEDCEAHEILPLFEHLRDIWAYTLDIKDRDKIGIPELLEAVKRNRKAVEAVEAMEAVEAEKIDLSTLEVYYDRNYFKCT</sequence>
<protein>
    <submittedName>
        <fullName evidence="1">Uncharacterized protein</fullName>
    </submittedName>
</protein>
<dbReference type="OrthoDB" id="21416at2759"/>
<reference evidence="2" key="1">
    <citation type="submission" date="2014-12" db="EMBL/GenBank/DDBJ databases">
        <title>Genome Sequence of Valsa Canker Pathogens Uncovers a Specific Adaption of Colonization on Woody Bark.</title>
        <authorList>
            <person name="Yin Z."/>
            <person name="Liu H."/>
            <person name="Gao X."/>
            <person name="Li Z."/>
            <person name="Song N."/>
            <person name="Ke X."/>
            <person name="Dai Q."/>
            <person name="Wu Y."/>
            <person name="Sun Y."/>
            <person name="Xu J.-R."/>
            <person name="Kang Z.K."/>
            <person name="Wang L."/>
            <person name="Huang L."/>
        </authorList>
    </citation>
    <scope>NUCLEOTIDE SEQUENCE [LARGE SCALE GENOMIC DNA]</scope>
    <source>
        <strain evidence="2">SXYL134</strain>
    </source>
</reference>
<name>A0A194V1L9_CYTMA</name>
<dbReference type="EMBL" id="KN714704">
    <property type="protein sequence ID" value="KUI57798.1"/>
    <property type="molecule type" value="Genomic_DNA"/>
</dbReference>
<evidence type="ECO:0000313" key="1">
    <source>
        <dbReference type="EMBL" id="KUI57798.1"/>
    </source>
</evidence>
<organism evidence="1 2">
    <name type="scientific">Cytospora mali</name>
    <name type="common">Apple Valsa canker fungus</name>
    <name type="synonym">Valsa mali</name>
    <dbReference type="NCBI Taxonomy" id="578113"/>
    <lineage>
        <taxon>Eukaryota</taxon>
        <taxon>Fungi</taxon>
        <taxon>Dikarya</taxon>
        <taxon>Ascomycota</taxon>
        <taxon>Pezizomycotina</taxon>
        <taxon>Sordariomycetes</taxon>
        <taxon>Sordariomycetidae</taxon>
        <taxon>Diaporthales</taxon>
        <taxon>Cytosporaceae</taxon>
        <taxon>Cytospora</taxon>
    </lineage>
</organism>
<dbReference type="AlphaFoldDB" id="A0A194V1L9"/>
<gene>
    <name evidence="1" type="ORF">VP1G_10978</name>
</gene>
<evidence type="ECO:0000313" key="2">
    <source>
        <dbReference type="Proteomes" id="UP000078576"/>
    </source>
</evidence>